<protein>
    <recommendedName>
        <fullName evidence="6 9">Aminopyrimidine aminohydrolase</fullName>
        <ecNumber evidence="5 9">3.5.99.2</ecNumber>
    </recommendedName>
</protein>
<dbReference type="InterPro" id="IPR026285">
    <property type="entry name" value="TenA_E"/>
</dbReference>
<dbReference type="RefSeq" id="WP_093192492.1">
    <property type="nucleotide sequence ID" value="NZ_FNEV01000002.1"/>
</dbReference>
<evidence type="ECO:0000313" key="12">
    <source>
        <dbReference type="EMBL" id="SDJ13714.1"/>
    </source>
</evidence>
<evidence type="ECO:0000256" key="1">
    <source>
        <dbReference type="ARBA" id="ARBA00001881"/>
    </source>
</evidence>
<gene>
    <name evidence="12" type="ORF">SAMN04490247_0911</name>
</gene>
<proteinExistence type="inferred from homology"/>
<organism evidence="12 13">
    <name type="scientific">Salimicrobium halophilum</name>
    <dbReference type="NCBI Taxonomy" id="86666"/>
    <lineage>
        <taxon>Bacteria</taxon>
        <taxon>Bacillati</taxon>
        <taxon>Bacillota</taxon>
        <taxon>Bacilli</taxon>
        <taxon>Bacillales</taxon>
        <taxon>Bacillaceae</taxon>
        <taxon>Salimicrobium</taxon>
    </lineage>
</organism>
<evidence type="ECO:0000256" key="10">
    <source>
        <dbReference type="PIRSR" id="PIRSR003170-1"/>
    </source>
</evidence>
<dbReference type="InterPro" id="IPR016084">
    <property type="entry name" value="Haem_Oase-like_multi-hlx"/>
</dbReference>
<dbReference type="InterPro" id="IPR027574">
    <property type="entry name" value="Thiaminase_II"/>
</dbReference>
<dbReference type="AlphaFoldDB" id="A0A1G8R9I5"/>
<feature type="active site" description="Proton donor" evidence="10">
    <location>
        <position position="207"/>
    </location>
</feature>
<comment type="pathway">
    <text evidence="2 9">Cofactor biosynthesis; thiamine diphosphate biosynthesis.</text>
</comment>
<evidence type="ECO:0000256" key="9">
    <source>
        <dbReference type="PIRNR" id="PIRNR003170"/>
    </source>
</evidence>
<dbReference type="PIRSF" id="PIRSF003170">
    <property type="entry name" value="Pet18p"/>
    <property type="match status" value="1"/>
</dbReference>
<dbReference type="PANTHER" id="PTHR43198">
    <property type="entry name" value="BIFUNCTIONAL TH2 PROTEIN"/>
    <property type="match status" value="1"/>
</dbReference>
<reference evidence="13" key="1">
    <citation type="submission" date="2016-10" db="EMBL/GenBank/DDBJ databases">
        <authorList>
            <person name="Varghese N."/>
            <person name="Submissions S."/>
        </authorList>
    </citation>
    <scope>NUCLEOTIDE SEQUENCE [LARGE SCALE GENOMIC DNA]</scope>
    <source>
        <strain evidence="13">DSM 4771</strain>
    </source>
</reference>
<dbReference type="EMBL" id="FNEV01000002">
    <property type="protein sequence ID" value="SDJ13714.1"/>
    <property type="molecule type" value="Genomic_DNA"/>
</dbReference>
<dbReference type="UniPathway" id="UPA00060"/>
<evidence type="ECO:0000256" key="7">
    <source>
        <dbReference type="ARBA" id="ARBA00022977"/>
    </source>
</evidence>
<sequence>MTFTEDLRRENDDIFQAIFNHPFVRGLGEGELQDDAVAHYVKADYEYLNTFMQLYGTAVSQSKKREDIAFFQGQIAFVLGDEIHPHRNLCDYIGVPYEELKGFPMPPTADHYRTHMKSVATEGLLGKTIAAMLPCPWTYQEIGRELKKEFAPETNHPFYEWIEFYANDSITETTDYLLKRLDEEAEAASLEDRQLMKEAFRKSCQLEYAFWEMSYTKEDWPVAEGVLK</sequence>
<dbReference type="STRING" id="86666.SAMN04490247_0911"/>
<comment type="subunit">
    <text evidence="4">Homotetramer.</text>
</comment>
<evidence type="ECO:0000256" key="2">
    <source>
        <dbReference type="ARBA" id="ARBA00004948"/>
    </source>
</evidence>
<dbReference type="GO" id="GO:0050334">
    <property type="term" value="F:thiaminase activity"/>
    <property type="evidence" value="ECO:0007669"/>
    <property type="project" value="UniProtKB-UniRule"/>
</dbReference>
<dbReference type="Gene3D" id="1.20.910.10">
    <property type="entry name" value="Heme oxygenase-like"/>
    <property type="match status" value="1"/>
</dbReference>
<evidence type="ECO:0000256" key="5">
    <source>
        <dbReference type="ARBA" id="ARBA00012684"/>
    </source>
</evidence>
<feature type="domain" description="Thiaminase-2/PQQC" evidence="11">
    <location>
        <begin position="12"/>
        <end position="216"/>
    </location>
</feature>
<dbReference type="InterPro" id="IPR004305">
    <property type="entry name" value="Thiaminase-2/PQQC"/>
</dbReference>
<dbReference type="OrthoDB" id="34166at2"/>
<dbReference type="Pfam" id="PF03070">
    <property type="entry name" value="TENA_THI-4"/>
    <property type="match status" value="1"/>
</dbReference>
<dbReference type="SUPFAM" id="SSF48613">
    <property type="entry name" value="Heme oxygenase-like"/>
    <property type="match status" value="1"/>
</dbReference>
<evidence type="ECO:0000256" key="8">
    <source>
        <dbReference type="ARBA" id="ARBA00048337"/>
    </source>
</evidence>
<evidence type="ECO:0000256" key="3">
    <source>
        <dbReference type="ARBA" id="ARBA00010264"/>
    </source>
</evidence>
<comment type="catalytic activity">
    <reaction evidence="1 9">
        <text>4-amino-5-aminomethyl-2-methylpyrimidine + H2O = 4-amino-5-hydroxymethyl-2-methylpyrimidine + NH4(+)</text>
        <dbReference type="Rhea" id="RHEA:31799"/>
        <dbReference type="ChEBI" id="CHEBI:15377"/>
        <dbReference type="ChEBI" id="CHEBI:16892"/>
        <dbReference type="ChEBI" id="CHEBI:28938"/>
        <dbReference type="ChEBI" id="CHEBI:63416"/>
        <dbReference type="EC" id="3.5.99.2"/>
    </reaction>
</comment>
<dbReference type="NCBIfam" id="TIGR04306">
    <property type="entry name" value="salvage_TenA"/>
    <property type="match status" value="1"/>
</dbReference>
<keyword evidence="7 9" id="KW-0784">Thiamine biosynthesis</keyword>
<comment type="similarity">
    <text evidence="3 9">Belongs to the TenA family.</text>
</comment>
<evidence type="ECO:0000256" key="4">
    <source>
        <dbReference type="ARBA" id="ARBA00011881"/>
    </source>
</evidence>
<dbReference type="GO" id="GO:0009228">
    <property type="term" value="P:thiamine biosynthetic process"/>
    <property type="evidence" value="ECO:0007669"/>
    <property type="project" value="UniProtKB-KW"/>
</dbReference>
<comment type="catalytic activity">
    <reaction evidence="8 9">
        <text>thiamine + H2O = 5-(2-hydroxyethyl)-4-methylthiazole + 4-amino-5-hydroxymethyl-2-methylpyrimidine + H(+)</text>
        <dbReference type="Rhea" id="RHEA:17509"/>
        <dbReference type="ChEBI" id="CHEBI:15377"/>
        <dbReference type="ChEBI" id="CHEBI:15378"/>
        <dbReference type="ChEBI" id="CHEBI:16892"/>
        <dbReference type="ChEBI" id="CHEBI:17957"/>
        <dbReference type="ChEBI" id="CHEBI:18385"/>
        <dbReference type="EC" id="3.5.99.2"/>
    </reaction>
</comment>
<dbReference type="CDD" id="cd19360">
    <property type="entry name" value="TenA_C_SaTenA-like"/>
    <property type="match status" value="1"/>
</dbReference>
<accession>A0A1G8R9I5</accession>
<keyword evidence="13" id="KW-1185">Reference proteome</keyword>
<name>A0A1G8R9I5_9BACI</name>
<dbReference type="Proteomes" id="UP000199225">
    <property type="component" value="Unassembled WGS sequence"/>
</dbReference>
<dbReference type="EC" id="3.5.99.2" evidence="5 9"/>
<dbReference type="InterPro" id="IPR050967">
    <property type="entry name" value="Thiamine_Salvage_TenA"/>
</dbReference>
<dbReference type="GO" id="GO:0009229">
    <property type="term" value="P:thiamine diphosphate biosynthetic process"/>
    <property type="evidence" value="ECO:0007669"/>
    <property type="project" value="UniProtKB-UniPathway"/>
</dbReference>
<dbReference type="PANTHER" id="PTHR43198:SF2">
    <property type="entry name" value="SI:CH1073-67J19.1-RELATED"/>
    <property type="match status" value="1"/>
</dbReference>
<dbReference type="GO" id="GO:0005829">
    <property type="term" value="C:cytosol"/>
    <property type="evidence" value="ECO:0007669"/>
    <property type="project" value="TreeGrafter"/>
</dbReference>
<keyword evidence="9" id="KW-0378">Hydrolase</keyword>
<comment type="function">
    <text evidence="9">Catalyzes an amino-pyrimidine hydrolysis reaction at the C5' of the pyrimidine moiety of thiamine compounds, a reaction that is part of a thiamine salvage pathway. Thus, catalyzes the conversion of 4-amino-5-aminomethyl-2-methylpyrimidine to 4-amino-5-hydroxymethyl-2-methylpyrimidine (HMP).</text>
</comment>
<evidence type="ECO:0000313" key="13">
    <source>
        <dbReference type="Proteomes" id="UP000199225"/>
    </source>
</evidence>
<evidence type="ECO:0000256" key="6">
    <source>
        <dbReference type="ARBA" id="ARBA00013647"/>
    </source>
</evidence>
<evidence type="ECO:0000259" key="11">
    <source>
        <dbReference type="Pfam" id="PF03070"/>
    </source>
</evidence>